<dbReference type="EMBL" id="WWNR01000008">
    <property type="protein sequence ID" value="MZQ90109.1"/>
    <property type="molecule type" value="Genomic_DNA"/>
</dbReference>
<dbReference type="Proteomes" id="UP000477083">
    <property type="component" value="Unassembled WGS sequence"/>
</dbReference>
<dbReference type="RefSeq" id="WP_161347394.1">
    <property type="nucleotide sequence ID" value="NZ_BMGW01000008.1"/>
</dbReference>
<evidence type="ECO:0000313" key="2">
    <source>
        <dbReference type="EMBL" id="MZQ90109.1"/>
    </source>
</evidence>
<reference evidence="2 3" key="1">
    <citation type="submission" date="2020-01" db="EMBL/GenBank/DDBJ databases">
        <title>Frigidibacter albus SP32T (=CGMCC 1.13995T).</title>
        <authorList>
            <person name="Liao X."/>
        </authorList>
    </citation>
    <scope>NUCLEOTIDE SEQUENCE [LARGE SCALE GENOMIC DNA]</scope>
    <source>
        <strain evidence="2 3">SP32</strain>
    </source>
</reference>
<gene>
    <name evidence="2" type="ORF">GS660_13525</name>
</gene>
<dbReference type="PANTHER" id="PTHR43751:SF3">
    <property type="entry name" value="SULFATASE N-TERMINAL DOMAIN-CONTAINING PROTEIN"/>
    <property type="match status" value="1"/>
</dbReference>
<dbReference type="InterPro" id="IPR017850">
    <property type="entry name" value="Alkaline_phosphatase_core_sf"/>
</dbReference>
<dbReference type="PANTHER" id="PTHR43751">
    <property type="entry name" value="SULFATASE"/>
    <property type="match status" value="1"/>
</dbReference>
<evidence type="ECO:0000313" key="3">
    <source>
        <dbReference type="Proteomes" id="UP000477083"/>
    </source>
</evidence>
<keyword evidence="3" id="KW-1185">Reference proteome</keyword>
<dbReference type="InterPro" id="IPR052701">
    <property type="entry name" value="GAG_Ulvan_Degrading_Sulfatases"/>
</dbReference>
<sequence>MPRNLIFITYDSCRFDSARAAKAPNLAKLGELEQRFSYASWTAPSHYTFLMGLVPHSSPAHVYASDVYKNDFRRWSDRLDIPDLRFETFLPQLSLAGMLKKHGYRTVARVSMPVLNPFTVLNNAFDDYRLMPDHNDFKGMVDEIGFSRDQPSFHFFNLGETHYPYMLRDNELPHISGLHGVAKTLAAGGDAGGMAQKGSDMDAETFFASDLLKGLHAQQIACVEYLDGLLGALFDKAPPDTWFMIMGDHGEAFGEDGFFGHGPVMHPKVFEVPFVEGLRPRKASVF</sequence>
<evidence type="ECO:0000259" key="1">
    <source>
        <dbReference type="Pfam" id="PF00884"/>
    </source>
</evidence>
<dbReference type="Pfam" id="PF00884">
    <property type="entry name" value="Sulfatase"/>
    <property type="match status" value="1"/>
</dbReference>
<dbReference type="Gene3D" id="3.40.720.10">
    <property type="entry name" value="Alkaline Phosphatase, subunit A"/>
    <property type="match status" value="1"/>
</dbReference>
<keyword evidence="2" id="KW-0808">Transferase</keyword>
<dbReference type="InterPro" id="IPR000917">
    <property type="entry name" value="Sulfatase_N"/>
</dbReference>
<dbReference type="SUPFAM" id="SSF53649">
    <property type="entry name" value="Alkaline phosphatase-like"/>
    <property type="match status" value="1"/>
</dbReference>
<proteinExistence type="predicted"/>
<dbReference type="GO" id="GO:0016740">
    <property type="term" value="F:transferase activity"/>
    <property type="evidence" value="ECO:0007669"/>
    <property type="project" value="UniProtKB-KW"/>
</dbReference>
<name>A0A6L8VL66_9RHOB</name>
<feature type="domain" description="Sulfatase N-terminal" evidence="1">
    <location>
        <begin position="4"/>
        <end position="274"/>
    </location>
</feature>
<protein>
    <submittedName>
        <fullName evidence="2">Sulfatase-like hydrolase/transferase</fullName>
    </submittedName>
</protein>
<accession>A0A6L8VL66</accession>
<dbReference type="AlphaFoldDB" id="A0A6L8VL66"/>
<organism evidence="2 3">
    <name type="scientific">Frigidibacter albus</name>
    <dbReference type="NCBI Taxonomy" id="1465486"/>
    <lineage>
        <taxon>Bacteria</taxon>
        <taxon>Pseudomonadati</taxon>
        <taxon>Pseudomonadota</taxon>
        <taxon>Alphaproteobacteria</taxon>
        <taxon>Rhodobacterales</taxon>
        <taxon>Paracoccaceae</taxon>
        <taxon>Frigidibacter</taxon>
    </lineage>
</organism>
<keyword evidence="2" id="KW-0378">Hydrolase</keyword>
<comment type="caution">
    <text evidence="2">The sequence shown here is derived from an EMBL/GenBank/DDBJ whole genome shotgun (WGS) entry which is preliminary data.</text>
</comment>
<dbReference type="GO" id="GO:0016787">
    <property type="term" value="F:hydrolase activity"/>
    <property type="evidence" value="ECO:0007669"/>
    <property type="project" value="UniProtKB-KW"/>
</dbReference>
<dbReference type="OrthoDB" id="9795675at2"/>